<name>A0A9J6BE65_POLVA</name>
<gene>
    <name evidence="1" type="ORF">PVAND_015861</name>
</gene>
<dbReference type="OrthoDB" id="1925699at2759"/>
<accession>A0A9J6BE65</accession>
<evidence type="ECO:0000313" key="2">
    <source>
        <dbReference type="Proteomes" id="UP001107558"/>
    </source>
</evidence>
<dbReference type="PANTHER" id="PTHR31649:SF10">
    <property type="entry name" value="IP19903P-RELATED"/>
    <property type="match status" value="1"/>
</dbReference>
<proteinExistence type="predicted"/>
<dbReference type="PANTHER" id="PTHR31649">
    <property type="entry name" value="AGAP009604-PA"/>
    <property type="match status" value="1"/>
</dbReference>
<dbReference type="AlphaFoldDB" id="A0A9J6BE65"/>
<dbReference type="EMBL" id="JADBJN010000004">
    <property type="protein sequence ID" value="KAG5667896.1"/>
    <property type="molecule type" value="Genomic_DNA"/>
</dbReference>
<organism evidence="1 2">
    <name type="scientific">Polypedilum vanderplanki</name>
    <name type="common">Sleeping chironomid midge</name>
    <dbReference type="NCBI Taxonomy" id="319348"/>
    <lineage>
        <taxon>Eukaryota</taxon>
        <taxon>Metazoa</taxon>
        <taxon>Ecdysozoa</taxon>
        <taxon>Arthropoda</taxon>
        <taxon>Hexapoda</taxon>
        <taxon>Insecta</taxon>
        <taxon>Pterygota</taxon>
        <taxon>Neoptera</taxon>
        <taxon>Endopterygota</taxon>
        <taxon>Diptera</taxon>
        <taxon>Nematocera</taxon>
        <taxon>Chironomoidea</taxon>
        <taxon>Chironomidae</taxon>
        <taxon>Chironominae</taxon>
        <taxon>Polypedilum</taxon>
        <taxon>Polypedilum</taxon>
    </lineage>
</organism>
<evidence type="ECO:0000313" key="1">
    <source>
        <dbReference type="EMBL" id="KAG5667896.1"/>
    </source>
</evidence>
<dbReference type="SMART" id="SM00696">
    <property type="entry name" value="DM9"/>
    <property type="match status" value="2"/>
</dbReference>
<dbReference type="Proteomes" id="UP001107558">
    <property type="component" value="Chromosome 4"/>
</dbReference>
<dbReference type="Pfam" id="PF11901">
    <property type="entry name" value="DM9"/>
    <property type="match status" value="1"/>
</dbReference>
<sequence length="195" mass="21270">MVDDTSKSQNNPLGFRPEYYPLNYEISPPSVDTCESSTPTTAPTHNYVIFDNGASWQYCNAAGPFPDKMVRGGIDSDGSVIYIGRAFHNGDMIPAKVIPDKNMAYVAYGGEEIEKEDFEVLRAGDFVWEFCTGGAVPEGAVTCGQTADGEVLYVGRCLYSGTQTPGKVHPSHNCLYIPFEGAEISIPEYEVLCIK</sequence>
<keyword evidence="2" id="KW-1185">Reference proteome</keyword>
<comment type="caution">
    <text evidence="1">The sequence shown here is derived from an EMBL/GenBank/DDBJ whole genome shotgun (WGS) entry which is preliminary data.</text>
</comment>
<protein>
    <submittedName>
        <fullName evidence="1">Uncharacterized protein</fullName>
    </submittedName>
</protein>
<dbReference type="InterPro" id="IPR006616">
    <property type="entry name" value="DM9_repeat"/>
</dbReference>
<reference evidence="1" key="1">
    <citation type="submission" date="2021-03" db="EMBL/GenBank/DDBJ databases">
        <title>Chromosome level genome of the anhydrobiotic midge Polypedilum vanderplanki.</title>
        <authorList>
            <person name="Yoshida Y."/>
            <person name="Kikawada T."/>
            <person name="Gusev O."/>
        </authorList>
    </citation>
    <scope>NUCLEOTIDE SEQUENCE</scope>
    <source>
        <strain evidence="1">NIAS01</strain>
        <tissue evidence="1">Whole body or cell culture</tissue>
    </source>
</reference>